<evidence type="ECO:0000256" key="6">
    <source>
        <dbReference type="ARBA" id="ARBA00022989"/>
    </source>
</evidence>
<feature type="transmembrane region" description="Helical" evidence="9">
    <location>
        <begin position="179"/>
        <end position="200"/>
    </location>
</feature>
<dbReference type="PANTHER" id="PTHR10426:SF88">
    <property type="entry name" value="ADIPOCYTE PLASMA MEMBRANE-ASSOCIATED PROTEIN HEMOMUCIN-RELATED"/>
    <property type="match status" value="1"/>
</dbReference>
<evidence type="ECO:0000256" key="1">
    <source>
        <dbReference type="ARBA" id="ARBA00004651"/>
    </source>
</evidence>
<keyword evidence="8" id="KW-0325">Glycoprotein</keyword>
<comment type="subcellular location">
    <subcellularLocation>
        <location evidence="1">Cell membrane</location>
        <topology evidence="1">Multi-pass membrane protein</topology>
    </subcellularLocation>
</comment>
<feature type="transmembrane region" description="Helical" evidence="9">
    <location>
        <begin position="285"/>
        <end position="303"/>
    </location>
</feature>
<evidence type="ECO:0000259" key="10">
    <source>
        <dbReference type="Pfam" id="PF03088"/>
    </source>
</evidence>
<feature type="transmembrane region" description="Helical" evidence="9">
    <location>
        <begin position="309"/>
        <end position="328"/>
    </location>
</feature>
<dbReference type="PROSITE" id="PS01307">
    <property type="entry name" value="MOTA"/>
    <property type="match status" value="1"/>
</dbReference>
<dbReference type="GO" id="GO:0022857">
    <property type="term" value="F:transmembrane transporter activity"/>
    <property type="evidence" value="ECO:0007669"/>
    <property type="project" value="InterPro"/>
</dbReference>
<dbReference type="SUPFAM" id="SSF63829">
    <property type="entry name" value="Calcium-dependent phosphotriesterase"/>
    <property type="match status" value="1"/>
</dbReference>
<evidence type="ECO:0000313" key="12">
    <source>
        <dbReference type="Proteomes" id="UP000288071"/>
    </source>
</evidence>
<evidence type="ECO:0000313" key="11">
    <source>
        <dbReference type="EMBL" id="RWR48389.1"/>
    </source>
</evidence>
<reference evidence="12" key="1">
    <citation type="submission" date="2019-01" db="EMBL/GenBank/DDBJ databases">
        <title>Sinorhodobacter populi sp. nov. isolated from the symptomatic bark tissue of Populus euramericana canker.</title>
        <authorList>
            <person name="Li Y."/>
        </authorList>
    </citation>
    <scope>NUCLEOTIDE SEQUENCE [LARGE SCALE GENOMIC DNA]</scope>
    <source>
        <strain evidence="12">CGMCC 1.12963</strain>
    </source>
</reference>
<accession>A0A443LGV3</accession>
<feature type="transmembrane region" description="Helical" evidence="9">
    <location>
        <begin position="262"/>
        <end position="278"/>
    </location>
</feature>
<evidence type="ECO:0000256" key="8">
    <source>
        <dbReference type="ARBA" id="ARBA00023180"/>
    </source>
</evidence>
<feature type="transmembrane region" description="Helical" evidence="9">
    <location>
        <begin position="82"/>
        <end position="102"/>
    </location>
</feature>
<dbReference type="CDD" id="cd06579">
    <property type="entry name" value="TM_PBP1_transp_AraH_like"/>
    <property type="match status" value="1"/>
</dbReference>
<gene>
    <name evidence="11" type="ORF">EOW66_18320</name>
</gene>
<sequence>MSVARLWYRYSPQILIGELLEKRWMEAFVPFVLMLMVIGAFALALPSQLSWISLQYLLRDFAPIALVTFAMALAILSGGIDLSVGATFAVANFVAIYLAGVLEWPIPAAILGTLAFGALAGTVNGALIAYLRTRPFLTTMVMLIILRALYDKLINGYTVELSSIMIEDPLWTMMGGGKILGLPFAAISLLVIGVALHFYLSRIRPGLHLMAVGSSRKAARHAGIPVRRAIFSAYLVSGLLSAFAGVIYAARQNSVGTGVGQGWEITALAAVVLGGISLNGGRGSIARAAMGAIAIFLTVNGLVQSGVHGSLTSATVGLVLLVAMGFNVKWAKNKAKITQKVYVSPTWVDFPPAPSIAADSGTPFAANDRLKEVETIGLNQIEGPEDVILDRQDRLYAVTRNGSIIRFSGPDFGTREEFARIGGRPLGMAFDRDENLIVCVAGMGVYGVTPERKVYKVTDETNRSWLSIKDDSRLSLADDLDIAPDGKIYFSEATIRYDLQNWALDGFEGRGNGRLICHDPATGTTRTILKDIAFPNGVCVAHDGQSILFCSTWLCKVFRYWIAGPKTGQTEVVIDNLPGYPDNINRSSDGNYWLAFVGLRSPVYDLAMASPGFRIRMVKRIPRDEWLIPGLNYGAVIKFADSGAVLESLWDPKSEAHPTITSMREHKGWLYIGGLENNRIGRIRLSGVDEGWTGWNSYWGTDARSGRKG</sequence>
<dbReference type="RefSeq" id="WP_128157777.1">
    <property type="nucleotide sequence ID" value="NZ_JBHSOM010000019.1"/>
</dbReference>
<dbReference type="PANTHER" id="PTHR10426">
    <property type="entry name" value="STRICTOSIDINE SYNTHASE-RELATED"/>
    <property type="match status" value="1"/>
</dbReference>
<dbReference type="Pfam" id="PF20067">
    <property type="entry name" value="SSL_N"/>
    <property type="match status" value="1"/>
</dbReference>
<keyword evidence="3" id="KW-1003">Cell membrane</keyword>
<dbReference type="FunFam" id="2.120.10.30:FF:000066">
    <property type="entry name" value="ABC transporter permease protein"/>
    <property type="match status" value="1"/>
</dbReference>
<feature type="transmembrane region" description="Helical" evidence="9">
    <location>
        <begin position="57"/>
        <end position="76"/>
    </location>
</feature>
<evidence type="ECO:0000256" key="4">
    <source>
        <dbReference type="ARBA" id="ARBA00022553"/>
    </source>
</evidence>
<keyword evidence="5 9" id="KW-0812">Transmembrane</keyword>
<name>A0A443LGV3_9RHOB</name>
<organism evidence="11 12">
    <name type="scientific">Paenirhodobacter huangdaonensis</name>
    <dbReference type="NCBI Taxonomy" id="2501515"/>
    <lineage>
        <taxon>Bacteria</taxon>
        <taxon>Pseudomonadati</taxon>
        <taxon>Pseudomonadota</taxon>
        <taxon>Alphaproteobacteria</taxon>
        <taxon>Rhodobacterales</taxon>
        <taxon>Rhodobacter group</taxon>
        <taxon>Paenirhodobacter</taxon>
    </lineage>
</organism>
<dbReference type="InterPro" id="IPR000540">
    <property type="entry name" value="Flag_MotA_CS"/>
</dbReference>
<evidence type="ECO:0000256" key="2">
    <source>
        <dbReference type="ARBA" id="ARBA00009191"/>
    </source>
</evidence>
<feature type="transmembrane region" description="Helical" evidence="9">
    <location>
        <begin position="27"/>
        <end position="45"/>
    </location>
</feature>
<keyword evidence="4" id="KW-0597">Phosphoprotein</keyword>
<evidence type="ECO:0000256" key="7">
    <source>
        <dbReference type="ARBA" id="ARBA00023136"/>
    </source>
</evidence>
<dbReference type="GO" id="GO:0016787">
    <property type="term" value="F:hydrolase activity"/>
    <property type="evidence" value="ECO:0007669"/>
    <property type="project" value="TreeGrafter"/>
</dbReference>
<proteinExistence type="inferred from homology"/>
<dbReference type="GO" id="GO:0005886">
    <property type="term" value="C:plasma membrane"/>
    <property type="evidence" value="ECO:0007669"/>
    <property type="project" value="UniProtKB-SubCell"/>
</dbReference>
<dbReference type="InterPro" id="IPR001851">
    <property type="entry name" value="ABC_transp_permease"/>
</dbReference>
<comment type="similarity">
    <text evidence="2">Belongs to the strictosidine synthase family.</text>
</comment>
<feature type="transmembrane region" description="Helical" evidence="9">
    <location>
        <begin position="109"/>
        <end position="131"/>
    </location>
</feature>
<dbReference type="Pfam" id="PF02653">
    <property type="entry name" value="BPD_transp_2"/>
    <property type="match status" value="1"/>
</dbReference>
<reference evidence="11 12" key="2">
    <citation type="submission" date="2019-01" db="EMBL/GenBank/DDBJ databases">
        <title>Sinorhodobacter populi sp. nov. isolated from the symptomatic bark tissue of Populus euramericana canker.</title>
        <authorList>
            <person name="Xu G."/>
        </authorList>
    </citation>
    <scope>NUCLEOTIDE SEQUENCE [LARGE SCALE GENOMIC DNA]</scope>
    <source>
        <strain evidence="11 12">CGMCC 1.12963</strain>
    </source>
</reference>
<dbReference type="AlphaFoldDB" id="A0A443LGV3"/>
<evidence type="ECO:0000256" key="5">
    <source>
        <dbReference type="ARBA" id="ARBA00022692"/>
    </source>
</evidence>
<feature type="domain" description="Strictosidine synthase conserved region" evidence="10">
    <location>
        <begin position="478"/>
        <end position="564"/>
    </location>
</feature>
<keyword evidence="6 9" id="KW-1133">Transmembrane helix</keyword>
<comment type="caution">
    <text evidence="11">The sequence shown here is derived from an EMBL/GenBank/DDBJ whole genome shotgun (WGS) entry which is preliminary data.</text>
</comment>
<keyword evidence="12" id="KW-1185">Reference proteome</keyword>
<dbReference type="InterPro" id="IPR011042">
    <property type="entry name" value="6-blade_b-propeller_TolB-like"/>
</dbReference>
<feature type="transmembrane region" description="Helical" evidence="9">
    <location>
        <begin position="229"/>
        <end position="250"/>
    </location>
</feature>
<dbReference type="EMBL" id="SAVA01000015">
    <property type="protein sequence ID" value="RWR48389.1"/>
    <property type="molecule type" value="Genomic_DNA"/>
</dbReference>
<protein>
    <submittedName>
        <fullName evidence="11">ABC transporter permease</fullName>
    </submittedName>
</protein>
<dbReference type="InterPro" id="IPR018119">
    <property type="entry name" value="Strictosidine_synth_cons-reg"/>
</dbReference>
<dbReference type="Pfam" id="PF03088">
    <property type="entry name" value="Str_synth"/>
    <property type="match status" value="1"/>
</dbReference>
<dbReference type="Gene3D" id="2.120.10.30">
    <property type="entry name" value="TolB, C-terminal domain"/>
    <property type="match status" value="1"/>
</dbReference>
<keyword evidence="7 9" id="KW-0472">Membrane</keyword>
<dbReference type="Proteomes" id="UP000288071">
    <property type="component" value="Unassembled WGS sequence"/>
</dbReference>
<evidence type="ECO:0000256" key="9">
    <source>
        <dbReference type="SAM" id="Phobius"/>
    </source>
</evidence>
<evidence type="ECO:0000256" key="3">
    <source>
        <dbReference type="ARBA" id="ARBA00022475"/>
    </source>
</evidence>